<sequence>MNPLLRMRLIGVALAFAIYGADQYVKWLMVEPLQLRQVRVIELLPFFDLRWTQNFGVSMGLFEADSFESRWILVGVTALIALVVTIWMFREKALGDILGLSMILGGALGNIKDRYELGYVIDYADLHIGEFRPFLIFNIADAAITIGVLIILARAFFMRDKADEEVDDLMHGKPADAAESN</sequence>
<feature type="active site" evidence="9">
    <location>
        <position position="122"/>
    </location>
</feature>
<keyword evidence="3 9" id="KW-0645">Protease</keyword>
<dbReference type="GO" id="GO:0006508">
    <property type="term" value="P:proteolysis"/>
    <property type="evidence" value="ECO:0007669"/>
    <property type="project" value="UniProtKB-KW"/>
</dbReference>
<evidence type="ECO:0000313" key="11">
    <source>
        <dbReference type="EMBL" id="MXO48080.1"/>
    </source>
</evidence>
<dbReference type="AlphaFoldDB" id="A0A844XR29"/>
<evidence type="ECO:0000256" key="3">
    <source>
        <dbReference type="ARBA" id="ARBA00022670"/>
    </source>
</evidence>
<dbReference type="OrthoDB" id="9810259at2"/>
<comment type="function">
    <text evidence="9">This protein specifically catalyzes the removal of signal peptides from prolipoproteins.</text>
</comment>
<evidence type="ECO:0000256" key="10">
    <source>
        <dbReference type="RuleBase" id="RU004181"/>
    </source>
</evidence>
<dbReference type="Pfam" id="PF01252">
    <property type="entry name" value="Peptidase_A8"/>
    <property type="match status" value="1"/>
</dbReference>
<feature type="transmembrane region" description="Helical" evidence="9">
    <location>
        <begin position="71"/>
        <end position="89"/>
    </location>
</feature>
<evidence type="ECO:0000256" key="5">
    <source>
        <dbReference type="ARBA" id="ARBA00022750"/>
    </source>
</evidence>
<keyword evidence="4 9" id="KW-0812">Transmembrane</keyword>
<keyword evidence="7 9" id="KW-1133">Transmembrane helix</keyword>
<evidence type="ECO:0000256" key="9">
    <source>
        <dbReference type="HAMAP-Rule" id="MF_00161"/>
    </source>
</evidence>
<keyword evidence="8 9" id="KW-0472">Membrane</keyword>
<dbReference type="Proteomes" id="UP000448199">
    <property type="component" value="Unassembled WGS sequence"/>
</dbReference>
<evidence type="ECO:0000256" key="4">
    <source>
        <dbReference type="ARBA" id="ARBA00022692"/>
    </source>
</evidence>
<gene>
    <name evidence="9 11" type="primary">lspA</name>
    <name evidence="11" type="ORF">GRI69_07405</name>
</gene>
<comment type="subcellular location">
    <subcellularLocation>
        <location evidence="9">Cell membrane</location>
        <topology evidence="9">Multi-pass membrane protein</topology>
    </subcellularLocation>
</comment>
<dbReference type="PRINTS" id="PR00781">
    <property type="entry name" value="LIPOSIGPTASE"/>
</dbReference>
<keyword evidence="6 9" id="KW-0378">Hydrolase</keyword>
<evidence type="ECO:0000256" key="8">
    <source>
        <dbReference type="ARBA" id="ARBA00023136"/>
    </source>
</evidence>
<dbReference type="HAMAP" id="MF_00161">
    <property type="entry name" value="LspA"/>
    <property type="match status" value="1"/>
</dbReference>
<feature type="transmembrane region" description="Helical" evidence="9">
    <location>
        <begin position="131"/>
        <end position="152"/>
    </location>
</feature>
<dbReference type="EC" id="3.4.23.36" evidence="9"/>
<feature type="active site" evidence="9">
    <location>
        <position position="141"/>
    </location>
</feature>
<comment type="pathway">
    <text evidence="9">Protein modification; lipoprotein biosynthesis (signal peptide cleavage).</text>
</comment>
<comment type="caution">
    <text evidence="9">Lacks conserved residue(s) required for the propagation of feature annotation.</text>
</comment>
<dbReference type="NCBIfam" id="TIGR00077">
    <property type="entry name" value="lspA"/>
    <property type="match status" value="1"/>
</dbReference>
<dbReference type="InterPro" id="IPR001872">
    <property type="entry name" value="Peptidase_A8"/>
</dbReference>
<organism evidence="11 12">
    <name type="scientific">Qipengyuania vulgaris</name>
    <dbReference type="NCBI Taxonomy" id="291985"/>
    <lineage>
        <taxon>Bacteria</taxon>
        <taxon>Pseudomonadati</taxon>
        <taxon>Pseudomonadota</taxon>
        <taxon>Alphaproteobacteria</taxon>
        <taxon>Sphingomonadales</taxon>
        <taxon>Erythrobacteraceae</taxon>
        <taxon>Qipengyuania</taxon>
    </lineage>
</organism>
<evidence type="ECO:0000256" key="6">
    <source>
        <dbReference type="ARBA" id="ARBA00022801"/>
    </source>
</evidence>
<dbReference type="RefSeq" id="WP_160727629.1">
    <property type="nucleotide sequence ID" value="NZ_WTYC01000003.1"/>
</dbReference>
<evidence type="ECO:0000256" key="1">
    <source>
        <dbReference type="ARBA" id="ARBA00006139"/>
    </source>
</evidence>
<feature type="transmembrane region" description="Helical" evidence="9">
    <location>
        <begin position="94"/>
        <end position="111"/>
    </location>
</feature>
<proteinExistence type="inferred from homology"/>
<dbReference type="PANTHER" id="PTHR33695">
    <property type="entry name" value="LIPOPROTEIN SIGNAL PEPTIDASE"/>
    <property type="match status" value="1"/>
</dbReference>
<comment type="catalytic activity">
    <reaction evidence="9">
        <text>Release of signal peptides from bacterial membrane prolipoproteins. Hydrolyzes -Xaa-Yaa-Zaa-|-(S,diacylglyceryl)Cys-, in which Xaa is hydrophobic (preferably Leu), and Yaa (Ala or Ser) and Zaa (Gly or Ala) have small, neutral side chains.</text>
        <dbReference type="EC" id="3.4.23.36"/>
    </reaction>
</comment>
<keyword evidence="5 9" id="KW-0064">Aspartyl protease</keyword>
<protein>
    <recommendedName>
        <fullName evidence="9">Lipoprotein signal peptidase</fullName>
        <ecNumber evidence="9">3.4.23.36</ecNumber>
    </recommendedName>
    <alternativeName>
        <fullName evidence="9">Prolipoprotein signal peptidase</fullName>
    </alternativeName>
    <alternativeName>
        <fullName evidence="9">Signal peptidase II</fullName>
        <shortName evidence="9">SPase II</shortName>
    </alternativeName>
</protein>
<evidence type="ECO:0000256" key="7">
    <source>
        <dbReference type="ARBA" id="ARBA00022989"/>
    </source>
</evidence>
<name>A0A844XR29_9SPHN</name>
<dbReference type="UniPathway" id="UPA00665"/>
<evidence type="ECO:0000256" key="2">
    <source>
        <dbReference type="ARBA" id="ARBA00022475"/>
    </source>
</evidence>
<reference evidence="11 12" key="1">
    <citation type="submission" date="2019-12" db="EMBL/GenBank/DDBJ databases">
        <title>Genomic-based taxomic classification of the family Erythrobacteraceae.</title>
        <authorList>
            <person name="Xu L."/>
        </authorList>
    </citation>
    <scope>NUCLEOTIDE SEQUENCE [LARGE SCALE GENOMIC DNA]</scope>
    <source>
        <strain evidence="11 12">DSM 17792</strain>
    </source>
</reference>
<accession>A0A844XR29</accession>
<dbReference type="GO" id="GO:0004190">
    <property type="term" value="F:aspartic-type endopeptidase activity"/>
    <property type="evidence" value="ECO:0007669"/>
    <property type="project" value="UniProtKB-UniRule"/>
</dbReference>
<dbReference type="PANTHER" id="PTHR33695:SF1">
    <property type="entry name" value="LIPOPROTEIN SIGNAL PEPTIDASE"/>
    <property type="match status" value="1"/>
</dbReference>
<evidence type="ECO:0000313" key="12">
    <source>
        <dbReference type="Proteomes" id="UP000448199"/>
    </source>
</evidence>
<comment type="caution">
    <text evidence="11">The sequence shown here is derived from an EMBL/GenBank/DDBJ whole genome shotgun (WGS) entry which is preliminary data.</text>
</comment>
<dbReference type="GO" id="GO:0005886">
    <property type="term" value="C:plasma membrane"/>
    <property type="evidence" value="ECO:0007669"/>
    <property type="project" value="UniProtKB-SubCell"/>
</dbReference>
<keyword evidence="12" id="KW-1185">Reference proteome</keyword>
<keyword evidence="2 9" id="KW-1003">Cell membrane</keyword>
<comment type="similarity">
    <text evidence="1 9 10">Belongs to the peptidase A8 family.</text>
</comment>
<dbReference type="EMBL" id="WTYC01000003">
    <property type="protein sequence ID" value="MXO48080.1"/>
    <property type="molecule type" value="Genomic_DNA"/>
</dbReference>